<dbReference type="EMBL" id="JADBGQ010000005">
    <property type="protein sequence ID" value="KAG5397513.1"/>
    <property type="molecule type" value="Genomic_DNA"/>
</dbReference>
<reference evidence="2 3" key="1">
    <citation type="submission" date="2021-03" db="EMBL/GenBank/DDBJ databases">
        <authorList>
            <person name="King G.J."/>
            <person name="Bancroft I."/>
            <person name="Baten A."/>
            <person name="Bloomfield J."/>
            <person name="Borpatragohain P."/>
            <person name="He Z."/>
            <person name="Irish N."/>
            <person name="Irwin J."/>
            <person name="Liu K."/>
            <person name="Mauleon R.P."/>
            <person name="Moore J."/>
            <person name="Morris R."/>
            <person name="Ostergaard L."/>
            <person name="Wang B."/>
            <person name="Wells R."/>
        </authorList>
    </citation>
    <scope>NUCLEOTIDE SEQUENCE [LARGE SCALE GENOMIC DNA]</scope>
    <source>
        <strain evidence="2">R-o-18</strain>
        <tissue evidence="2">Leaf</tissue>
    </source>
</reference>
<evidence type="ECO:0000313" key="3">
    <source>
        <dbReference type="Proteomes" id="UP000823674"/>
    </source>
</evidence>
<evidence type="ECO:0000313" key="2">
    <source>
        <dbReference type="EMBL" id="KAG5397513.1"/>
    </source>
</evidence>
<proteinExistence type="predicted"/>
<sequence length="883" mass="100335">SLFRVFTGSGTFRRNMVILESFGAFGGAELHRRVRCLAMDRDLPTVRLGPYFDTRYISELAFQYHQSQVNQHPVADVMPVLLKSGQSASREEAAEKRKPCRSMQLSARRSMEIPDRGPCIFYDCVKHRSHKLPECRWTTRNHIYRREGRNSYQNPPGTPLYIHISIRAMKRGFLGPSRKEPASLCTIRSIDHVSENTIHPGTVHHVTVHPGTVHRNTIHRGTVHHNTIHPSTVLRDTIHRDTIHLPSIDTIQIPSIDTVHPVSVDTIHIPSIDTVHILSLDTIDKKCIWRHEEGRPCSPTGRLINAEGEQSKVEEADTKDPTSASIDSSNSESIDIRTLETIDTNICHRSIPSTIPDATTVIEEVDISDMSSEPIDTPTSTSIDIPTIHTNSCCRSIPLEIPEKSSCPQDIADSTLKSIDVSSCYPDQKVENEITMEDFLELEEFLELEDGQQLGDLDSSEEVIDFLELEEWLGDLDQNPKQKFDDQHTSGKGLENSLKADNIDRHKPDEIDRHPPYDIDLQSPSNIDQHTPNCIDRRPPNCIDRHLCLDELSGYQIEPGTIEEIMHMCKTSHTVPEHLRPPICAEEAVGICKRVKRIHDPVKIMVPCAVFEVESPIPPDKEAYQRGLRFRDEVDEGPAGSPSSDISKSELIDTNTSSSIDTDQIPSIDTRRESEQNEYHHAFRQVWGKKWRNWKKKKKINEGSQISLTPHFSDDARMSRVRLHKSVGKKGRNRKKRKRTKGGSQLPLTPYFSDSIRKSRVRSRCFSQPFAKLKALLIAEMIDKGEGSRSHPDLIRSPEVQGKDPRKTSFHRNQRWLANINRQSIKGIDRHLTVLVNIHIKIRVDDCSAHRPMTPARYQSTALHIQQSIVSSLCRMIDLAIDR</sequence>
<feature type="compositionally biased region" description="Basic and acidic residues" evidence="1">
    <location>
        <begin position="478"/>
        <end position="489"/>
    </location>
</feature>
<protein>
    <submittedName>
        <fullName evidence="2">Uncharacterized protein</fullName>
    </submittedName>
</protein>
<feature type="compositionally biased region" description="Basic residues" evidence="1">
    <location>
        <begin position="719"/>
        <end position="741"/>
    </location>
</feature>
<feature type="region of interest" description="Disordered" evidence="1">
    <location>
        <begin position="299"/>
        <end position="332"/>
    </location>
</feature>
<dbReference type="Proteomes" id="UP000823674">
    <property type="component" value="Chromosome A05"/>
</dbReference>
<gene>
    <name evidence="2" type="primary">A05g505210.1_BraROA</name>
    <name evidence="2" type="ORF">IGI04_019327</name>
</gene>
<comment type="caution">
    <text evidence="2">The sequence shown here is derived from an EMBL/GenBank/DDBJ whole genome shotgun (WGS) entry which is preliminary data.</text>
</comment>
<keyword evidence="3" id="KW-1185">Reference proteome</keyword>
<feature type="non-terminal residue" evidence="2">
    <location>
        <position position="1"/>
    </location>
</feature>
<name>A0ABQ7MH48_BRACM</name>
<feature type="compositionally biased region" description="Basic and acidic residues" evidence="1">
    <location>
        <begin position="787"/>
        <end position="807"/>
    </location>
</feature>
<accession>A0ABQ7MH48</accession>
<feature type="region of interest" description="Disordered" evidence="1">
    <location>
        <begin position="705"/>
        <end position="751"/>
    </location>
</feature>
<feature type="region of interest" description="Disordered" evidence="1">
    <location>
        <begin position="787"/>
        <end position="808"/>
    </location>
</feature>
<evidence type="ECO:0000256" key="1">
    <source>
        <dbReference type="SAM" id="MobiDB-lite"/>
    </source>
</evidence>
<feature type="region of interest" description="Disordered" evidence="1">
    <location>
        <begin position="478"/>
        <end position="511"/>
    </location>
</feature>
<feature type="region of interest" description="Disordered" evidence="1">
    <location>
        <begin position="631"/>
        <end position="676"/>
    </location>
</feature>
<feature type="compositionally biased region" description="Low complexity" evidence="1">
    <location>
        <begin position="323"/>
        <end position="332"/>
    </location>
</feature>
<feature type="compositionally biased region" description="Basic and acidic residues" evidence="1">
    <location>
        <begin position="309"/>
        <end position="320"/>
    </location>
</feature>
<feature type="compositionally biased region" description="Basic and acidic residues" evidence="1">
    <location>
        <begin position="501"/>
        <end position="511"/>
    </location>
</feature>
<organism evidence="2 3">
    <name type="scientific">Brassica rapa subsp. trilocularis</name>
    <dbReference type="NCBI Taxonomy" id="1813537"/>
    <lineage>
        <taxon>Eukaryota</taxon>
        <taxon>Viridiplantae</taxon>
        <taxon>Streptophyta</taxon>
        <taxon>Embryophyta</taxon>
        <taxon>Tracheophyta</taxon>
        <taxon>Spermatophyta</taxon>
        <taxon>Magnoliopsida</taxon>
        <taxon>eudicotyledons</taxon>
        <taxon>Gunneridae</taxon>
        <taxon>Pentapetalae</taxon>
        <taxon>rosids</taxon>
        <taxon>malvids</taxon>
        <taxon>Brassicales</taxon>
        <taxon>Brassicaceae</taxon>
        <taxon>Brassiceae</taxon>
        <taxon>Brassica</taxon>
    </lineage>
</organism>
<feature type="compositionally biased region" description="Polar residues" evidence="1">
    <location>
        <begin position="641"/>
        <end position="667"/>
    </location>
</feature>